<evidence type="ECO:0008006" key="3">
    <source>
        <dbReference type="Google" id="ProtNLM"/>
    </source>
</evidence>
<dbReference type="CDD" id="cd06223">
    <property type="entry name" value="PRTases_typeI"/>
    <property type="match status" value="1"/>
</dbReference>
<sequence>MLSFPNWKPPITTILFYISYSESRWNMSIINPKHLVTTDDMLYYLHEYHPYYSDSFTKERNPNYDKASKMIFKLKCGDQDALDHFIQKLDKLIPHEVCLSYVPSSDSTKTNSGISRVAQALSKLHNRIDATSCLKRVVSIPKAAYGGPRSIEVHLSSIRLQNANLINGKDVVLLDDITTSGSSFEACKIILQRAQPKSITCFALGKTTR</sequence>
<proteinExistence type="predicted"/>
<gene>
    <name evidence="1" type="ORF">B9T62_23060</name>
</gene>
<dbReference type="InterPro" id="IPR000836">
    <property type="entry name" value="PRTase_dom"/>
</dbReference>
<name>A0A2Z2KS90_9BACL</name>
<evidence type="ECO:0000313" key="1">
    <source>
        <dbReference type="EMBL" id="ASA23431.1"/>
    </source>
</evidence>
<keyword evidence="2" id="KW-1185">Reference proteome</keyword>
<evidence type="ECO:0000313" key="2">
    <source>
        <dbReference type="Proteomes" id="UP000249890"/>
    </source>
</evidence>
<organism evidence="1 2">
    <name type="scientific">Paenibacillus donghaensis</name>
    <dbReference type="NCBI Taxonomy" id="414771"/>
    <lineage>
        <taxon>Bacteria</taxon>
        <taxon>Bacillati</taxon>
        <taxon>Bacillota</taxon>
        <taxon>Bacilli</taxon>
        <taxon>Bacillales</taxon>
        <taxon>Paenibacillaceae</taxon>
        <taxon>Paenibacillus</taxon>
    </lineage>
</organism>
<dbReference type="KEGG" id="pdh:B9T62_23060"/>
<dbReference type="EMBL" id="CP021780">
    <property type="protein sequence ID" value="ASA23431.1"/>
    <property type="molecule type" value="Genomic_DNA"/>
</dbReference>
<reference evidence="1 2" key="1">
    <citation type="submission" date="2017-06" db="EMBL/GenBank/DDBJ databases">
        <title>Complete genome sequence of Paenibacillus donghaensis KCTC 13049T isolated from East Sea sediment, South Korea.</title>
        <authorList>
            <person name="Jung B.K."/>
            <person name="Hong S.-J."/>
            <person name="Shin J.-H."/>
        </authorList>
    </citation>
    <scope>NUCLEOTIDE SEQUENCE [LARGE SCALE GENOMIC DNA]</scope>
    <source>
        <strain evidence="1 2">KCTC 13049</strain>
    </source>
</reference>
<dbReference type="Gene3D" id="3.40.50.2020">
    <property type="match status" value="1"/>
</dbReference>
<dbReference type="SUPFAM" id="SSF53271">
    <property type="entry name" value="PRTase-like"/>
    <property type="match status" value="1"/>
</dbReference>
<dbReference type="InterPro" id="IPR029057">
    <property type="entry name" value="PRTase-like"/>
</dbReference>
<dbReference type="AlphaFoldDB" id="A0A2Z2KS90"/>
<accession>A0A2Z2KS90</accession>
<dbReference type="Proteomes" id="UP000249890">
    <property type="component" value="Chromosome"/>
</dbReference>
<protein>
    <recommendedName>
        <fullName evidence="3">Phosphoribosyltransferase domain-containing protein</fullName>
    </recommendedName>
</protein>